<evidence type="ECO:0000313" key="5">
    <source>
        <dbReference type="Proteomes" id="UP000824239"/>
    </source>
</evidence>
<evidence type="ECO:0000256" key="1">
    <source>
        <dbReference type="ARBA" id="ARBA00022679"/>
    </source>
</evidence>
<protein>
    <submittedName>
        <fullName evidence="4">GNAT family N-acetyltransferase</fullName>
    </submittedName>
</protein>
<dbReference type="PROSITE" id="PS51186">
    <property type="entry name" value="GNAT"/>
    <property type="match status" value="1"/>
</dbReference>
<dbReference type="SUPFAM" id="SSF55729">
    <property type="entry name" value="Acyl-CoA N-acyltransferases (Nat)"/>
    <property type="match status" value="1"/>
</dbReference>
<dbReference type="GO" id="GO:0016747">
    <property type="term" value="F:acyltransferase activity, transferring groups other than amino-acyl groups"/>
    <property type="evidence" value="ECO:0007669"/>
    <property type="project" value="InterPro"/>
</dbReference>
<accession>A0A9D1IWJ3</accession>
<reference evidence="4" key="1">
    <citation type="submission" date="2020-10" db="EMBL/GenBank/DDBJ databases">
        <authorList>
            <person name="Gilroy R."/>
        </authorList>
    </citation>
    <scope>NUCLEOTIDE SEQUENCE</scope>
    <source>
        <strain evidence="4">ChiBcec15-4380</strain>
    </source>
</reference>
<dbReference type="InterPro" id="IPR000182">
    <property type="entry name" value="GNAT_dom"/>
</dbReference>
<organism evidence="4 5">
    <name type="scientific">Candidatus Avoscillospira avicola</name>
    <dbReference type="NCBI Taxonomy" id="2840706"/>
    <lineage>
        <taxon>Bacteria</taxon>
        <taxon>Bacillati</taxon>
        <taxon>Bacillota</taxon>
        <taxon>Clostridia</taxon>
        <taxon>Eubacteriales</taxon>
        <taxon>Oscillospiraceae</taxon>
        <taxon>Oscillospiraceae incertae sedis</taxon>
        <taxon>Candidatus Avoscillospira</taxon>
    </lineage>
</organism>
<evidence type="ECO:0000313" key="4">
    <source>
        <dbReference type="EMBL" id="HIR51006.1"/>
    </source>
</evidence>
<dbReference type="CDD" id="cd04301">
    <property type="entry name" value="NAT_SF"/>
    <property type="match status" value="1"/>
</dbReference>
<dbReference type="PANTHER" id="PTHR43877">
    <property type="entry name" value="AMINOALKYLPHOSPHONATE N-ACETYLTRANSFERASE-RELATED-RELATED"/>
    <property type="match status" value="1"/>
</dbReference>
<dbReference type="EMBL" id="DVHE01000056">
    <property type="protein sequence ID" value="HIR51006.1"/>
    <property type="molecule type" value="Genomic_DNA"/>
</dbReference>
<dbReference type="PANTHER" id="PTHR43877:SF1">
    <property type="entry name" value="ACETYLTRANSFERASE"/>
    <property type="match status" value="1"/>
</dbReference>
<gene>
    <name evidence="4" type="ORF">IAA53_06950</name>
</gene>
<keyword evidence="2" id="KW-0012">Acyltransferase</keyword>
<name>A0A9D1IWJ3_9FIRM</name>
<dbReference type="Gene3D" id="3.40.630.30">
    <property type="match status" value="1"/>
</dbReference>
<keyword evidence="1" id="KW-0808">Transferase</keyword>
<comment type="caution">
    <text evidence="4">The sequence shown here is derived from an EMBL/GenBank/DDBJ whole genome shotgun (WGS) entry which is preliminary data.</text>
</comment>
<sequence length="163" mass="18048">MELTIREARQEDLPQLLALYRSYHQGLLTCGMNYDLNDEALPRVLETRIRSRLILTAVAEDTGGTLLGFVFCSILRLSPEYLCQGAASVGFLNDLYVSPAARRQGLARRLTAFAETWLQENGINVMQLQILPGNAAAQAYWSGHGMTPVATICSKTLQSNDKK</sequence>
<dbReference type="AlphaFoldDB" id="A0A9D1IWJ3"/>
<dbReference type="InterPro" id="IPR016181">
    <property type="entry name" value="Acyl_CoA_acyltransferase"/>
</dbReference>
<reference evidence="4" key="2">
    <citation type="journal article" date="2021" name="PeerJ">
        <title>Extensive microbial diversity within the chicken gut microbiome revealed by metagenomics and culture.</title>
        <authorList>
            <person name="Gilroy R."/>
            <person name="Ravi A."/>
            <person name="Getino M."/>
            <person name="Pursley I."/>
            <person name="Horton D.L."/>
            <person name="Alikhan N.F."/>
            <person name="Baker D."/>
            <person name="Gharbi K."/>
            <person name="Hall N."/>
            <person name="Watson M."/>
            <person name="Adriaenssens E.M."/>
            <person name="Foster-Nyarko E."/>
            <person name="Jarju S."/>
            <person name="Secka A."/>
            <person name="Antonio M."/>
            <person name="Oren A."/>
            <person name="Chaudhuri R.R."/>
            <person name="La Ragione R."/>
            <person name="Hildebrand F."/>
            <person name="Pallen M.J."/>
        </authorList>
    </citation>
    <scope>NUCLEOTIDE SEQUENCE</scope>
    <source>
        <strain evidence="4">ChiBcec15-4380</strain>
    </source>
</reference>
<dbReference type="Pfam" id="PF00583">
    <property type="entry name" value="Acetyltransf_1"/>
    <property type="match status" value="1"/>
</dbReference>
<dbReference type="InterPro" id="IPR050832">
    <property type="entry name" value="Bact_Acetyltransf"/>
</dbReference>
<feature type="domain" description="N-acetyltransferase" evidence="3">
    <location>
        <begin position="3"/>
        <end position="163"/>
    </location>
</feature>
<proteinExistence type="predicted"/>
<dbReference type="Proteomes" id="UP000824239">
    <property type="component" value="Unassembled WGS sequence"/>
</dbReference>
<evidence type="ECO:0000256" key="2">
    <source>
        <dbReference type="ARBA" id="ARBA00023315"/>
    </source>
</evidence>
<evidence type="ECO:0000259" key="3">
    <source>
        <dbReference type="PROSITE" id="PS51186"/>
    </source>
</evidence>